<dbReference type="AlphaFoldDB" id="A0A5B7JXS6"/>
<organism evidence="2 3">
    <name type="scientific">Portunus trituberculatus</name>
    <name type="common">Swimming crab</name>
    <name type="synonym">Neptunus trituberculatus</name>
    <dbReference type="NCBI Taxonomy" id="210409"/>
    <lineage>
        <taxon>Eukaryota</taxon>
        <taxon>Metazoa</taxon>
        <taxon>Ecdysozoa</taxon>
        <taxon>Arthropoda</taxon>
        <taxon>Crustacea</taxon>
        <taxon>Multicrustacea</taxon>
        <taxon>Malacostraca</taxon>
        <taxon>Eumalacostraca</taxon>
        <taxon>Eucarida</taxon>
        <taxon>Decapoda</taxon>
        <taxon>Pleocyemata</taxon>
        <taxon>Brachyura</taxon>
        <taxon>Eubrachyura</taxon>
        <taxon>Portunoidea</taxon>
        <taxon>Portunidae</taxon>
        <taxon>Portuninae</taxon>
        <taxon>Portunus</taxon>
    </lineage>
</organism>
<proteinExistence type="predicted"/>
<feature type="region of interest" description="Disordered" evidence="1">
    <location>
        <begin position="19"/>
        <end position="58"/>
    </location>
</feature>
<sequence length="83" mass="9314">MNPCVYFMTSGDNELHNWPLRYPAASTPDPSPPTQPHLPHPLPSPDAHRPLKQPTIPLTAPCKPALSHMHTPYELLFIQSLTR</sequence>
<accession>A0A5B7JXS6</accession>
<evidence type="ECO:0000313" key="2">
    <source>
        <dbReference type="EMBL" id="MPC97144.1"/>
    </source>
</evidence>
<evidence type="ECO:0000256" key="1">
    <source>
        <dbReference type="SAM" id="MobiDB-lite"/>
    </source>
</evidence>
<keyword evidence="3" id="KW-1185">Reference proteome</keyword>
<protein>
    <submittedName>
        <fullName evidence="2">Uncharacterized protein</fullName>
    </submittedName>
</protein>
<feature type="compositionally biased region" description="Pro residues" evidence="1">
    <location>
        <begin position="29"/>
        <end position="44"/>
    </location>
</feature>
<reference evidence="2 3" key="1">
    <citation type="submission" date="2019-05" db="EMBL/GenBank/DDBJ databases">
        <title>Another draft genome of Portunus trituberculatus and its Hox gene families provides insights of decapod evolution.</title>
        <authorList>
            <person name="Jeong J.-H."/>
            <person name="Song I."/>
            <person name="Kim S."/>
            <person name="Choi T."/>
            <person name="Kim D."/>
            <person name="Ryu S."/>
            <person name="Kim W."/>
        </authorList>
    </citation>
    <scope>NUCLEOTIDE SEQUENCE [LARGE SCALE GENOMIC DNA]</scope>
    <source>
        <tissue evidence="2">Muscle</tissue>
    </source>
</reference>
<gene>
    <name evidence="2" type="ORF">E2C01_092438</name>
</gene>
<evidence type="ECO:0000313" key="3">
    <source>
        <dbReference type="Proteomes" id="UP000324222"/>
    </source>
</evidence>
<dbReference type="EMBL" id="VSRR010108772">
    <property type="protein sequence ID" value="MPC97144.1"/>
    <property type="molecule type" value="Genomic_DNA"/>
</dbReference>
<comment type="caution">
    <text evidence="2">The sequence shown here is derived from an EMBL/GenBank/DDBJ whole genome shotgun (WGS) entry which is preliminary data.</text>
</comment>
<name>A0A5B7JXS6_PORTR</name>
<dbReference type="Proteomes" id="UP000324222">
    <property type="component" value="Unassembled WGS sequence"/>
</dbReference>